<evidence type="ECO:0000313" key="2">
    <source>
        <dbReference type="Proteomes" id="UP000001038"/>
    </source>
</evidence>
<reference evidence="1" key="2">
    <citation type="submission" date="2025-08" db="UniProtKB">
        <authorList>
            <consortium name="Ensembl"/>
        </authorList>
    </citation>
    <scope>IDENTIFICATION</scope>
    <source>
        <strain evidence="1">Hd-rR</strain>
    </source>
</reference>
<keyword evidence="2" id="KW-1185">Reference proteome</keyword>
<protein>
    <submittedName>
        <fullName evidence="1">Uncharacterized protein</fullName>
    </submittedName>
</protein>
<accession>A0A3B3IC84</accession>
<organism evidence="1 2">
    <name type="scientific">Oryzias latipes</name>
    <name type="common">Japanese rice fish</name>
    <name type="synonym">Japanese killifish</name>
    <dbReference type="NCBI Taxonomy" id="8090"/>
    <lineage>
        <taxon>Eukaryota</taxon>
        <taxon>Metazoa</taxon>
        <taxon>Chordata</taxon>
        <taxon>Craniata</taxon>
        <taxon>Vertebrata</taxon>
        <taxon>Euteleostomi</taxon>
        <taxon>Actinopterygii</taxon>
        <taxon>Neopterygii</taxon>
        <taxon>Teleostei</taxon>
        <taxon>Neoteleostei</taxon>
        <taxon>Acanthomorphata</taxon>
        <taxon>Ovalentaria</taxon>
        <taxon>Atherinomorphae</taxon>
        <taxon>Beloniformes</taxon>
        <taxon>Adrianichthyidae</taxon>
        <taxon>Oryziinae</taxon>
        <taxon>Oryzias</taxon>
    </lineage>
</organism>
<dbReference type="Bgee" id="ENSORLG00000024273">
    <property type="expression patterns" value="Expressed in bone element and 12 other cell types or tissues"/>
</dbReference>
<sequence length="64" mass="7334">MQIFSRPNALLGRTTLQMSLKYEMNPEPFPTSSIVSPRLESASVHCTLPWFLVKNVLWLRIVST</sequence>
<evidence type="ECO:0000313" key="1">
    <source>
        <dbReference type="Ensembl" id="ENSORLP00000041505.1"/>
    </source>
</evidence>
<proteinExistence type="predicted"/>
<name>A0A3B3IC84_ORYLA</name>
<dbReference type="Ensembl" id="ENSORLT00000041885.1">
    <property type="protein sequence ID" value="ENSORLP00000041505.1"/>
    <property type="gene ID" value="ENSORLG00000024273.1"/>
</dbReference>
<dbReference type="InParanoid" id="A0A3B3IC84"/>
<reference evidence="1 2" key="1">
    <citation type="journal article" date="2007" name="Nature">
        <title>The medaka draft genome and insights into vertebrate genome evolution.</title>
        <authorList>
            <person name="Kasahara M."/>
            <person name="Naruse K."/>
            <person name="Sasaki S."/>
            <person name="Nakatani Y."/>
            <person name="Qu W."/>
            <person name="Ahsan B."/>
            <person name="Yamada T."/>
            <person name="Nagayasu Y."/>
            <person name="Doi K."/>
            <person name="Kasai Y."/>
            <person name="Jindo T."/>
            <person name="Kobayashi D."/>
            <person name="Shimada A."/>
            <person name="Toyoda A."/>
            <person name="Kuroki Y."/>
            <person name="Fujiyama A."/>
            <person name="Sasaki T."/>
            <person name="Shimizu A."/>
            <person name="Asakawa S."/>
            <person name="Shimizu N."/>
            <person name="Hashimoto S."/>
            <person name="Yang J."/>
            <person name="Lee Y."/>
            <person name="Matsushima K."/>
            <person name="Sugano S."/>
            <person name="Sakaizumi M."/>
            <person name="Narita T."/>
            <person name="Ohishi K."/>
            <person name="Haga S."/>
            <person name="Ohta F."/>
            <person name="Nomoto H."/>
            <person name="Nogata K."/>
            <person name="Morishita T."/>
            <person name="Endo T."/>
            <person name="Shin-I T."/>
            <person name="Takeda H."/>
            <person name="Morishita S."/>
            <person name="Kohara Y."/>
        </authorList>
    </citation>
    <scope>NUCLEOTIDE SEQUENCE [LARGE SCALE GENOMIC DNA]</scope>
    <source>
        <strain evidence="1 2">Hd-rR</strain>
    </source>
</reference>
<dbReference type="Proteomes" id="UP000001038">
    <property type="component" value="Chromosome 12"/>
</dbReference>
<dbReference type="AlphaFoldDB" id="A0A3B3IC84"/>
<reference evidence="1" key="3">
    <citation type="submission" date="2025-09" db="UniProtKB">
        <authorList>
            <consortium name="Ensembl"/>
        </authorList>
    </citation>
    <scope>IDENTIFICATION</scope>
    <source>
        <strain evidence="1">Hd-rR</strain>
    </source>
</reference>